<dbReference type="GO" id="GO:1902412">
    <property type="term" value="P:regulation of mitotic cytokinesis"/>
    <property type="evidence" value="ECO:0007669"/>
    <property type="project" value="TreeGrafter"/>
</dbReference>
<dbReference type="EMBL" id="CAJPEV010000287">
    <property type="protein sequence ID" value="CAG0883483.1"/>
    <property type="molecule type" value="Genomic_DNA"/>
</dbReference>
<feature type="region of interest" description="Disordered" evidence="1">
    <location>
        <begin position="188"/>
        <end position="207"/>
    </location>
</feature>
<accession>A0A7R9A1H0</accession>
<dbReference type="GO" id="GO:0000235">
    <property type="term" value="C:astral microtubule"/>
    <property type="evidence" value="ECO:0007669"/>
    <property type="project" value="TreeGrafter"/>
</dbReference>
<proteinExistence type="predicted"/>
<dbReference type="PANTHER" id="PTHR14739:SF9">
    <property type="entry name" value="MICROTUBULE-ASSOCIATED PROTEIN 9"/>
    <property type="match status" value="1"/>
</dbReference>
<dbReference type="GO" id="GO:0000281">
    <property type="term" value="P:mitotic cytokinesis"/>
    <property type="evidence" value="ECO:0007669"/>
    <property type="project" value="InterPro"/>
</dbReference>
<name>A0A7R9A1H0_9CRUS</name>
<feature type="region of interest" description="Disordered" evidence="1">
    <location>
        <begin position="17"/>
        <end position="41"/>
    </location>
</feature>
<protein>
    <submittedName>
        <fullName evidence="2">Uncharacterized protein</fullName>
    </submittedName>
</protein>
<gene>
    <name evidence="2" type="ORF">DSTB1V02_LOCUS2532</name>
</gene>
<organism evidence="2">
    <name type="scientific">Darwinula stevensoni</name>
    <dbReference type="NCBI Taxonomy" id="69355"/>
    <lineage>
        <taxon>Eukaryota</taxon>
        <taxon>Metazoa</taxon>
        <taxon>Ecdysozoa</taxon>
        <taxon>Arthropoda</taxon>
        <taxon>Crustacea</taxon>
        <taxon>Oligostraca</taxon>
        <taxon>Ostracoda</taxon>
        <taxon>Podocopa</taxon>
        <taxon>Podocopida</taxon>
        <taxon>Darwinulocopina</taxon>
        <taxon>Darwinuloidea</taxon>
        <taxon>Darwinulidae</taxon>
        <taxon>Darwinula</taxon>
    </lineage>
</organism>
<dbReference type="EMBL" id="LR899804">
    <property type="protein sequence ID" value="CAD7242571.1"/>
    <property type="molecule type" value="Genomic_DNA"/>
</dbReference>
<sequence length="314" mass="37723">MAESAELKGETTCLEWKKKDSDTREKKTAGKAKATPWEQEEDRKVRALKAFMEWKEKKDAELKRETEKRKQLQEEIEKEKPEPQQVAAYSEWKKKKDAEAHEKRMAAKARAAAREQKEEEKRAQVLKAFMAWKEKKDTELQLEIAKRRKLKEQREKEILEAQARKSECIQSYLHWKAKKDEELARMKKRDKKKAFESKVKKEEEEKEKRAIAQAAWKAWTGKHAEREKTARLRQRYFQRPDALEPASHKPRRYYEIDRSGCKRRRHERWEAQRHAERLQMALDAFDLWLEEIQLRTQILKLEQLAQPDDQSISL</sequence>
<dbReference type="InterPro" id="IPR026106">
    <property type="entry name" value="MAP9"/>
</dbReference>
<evidence type="ECO:0000256" key="1">
    <source>
        <dbReference type="SAM" id="MobiDB-lite"/>
    </source>
</evidence>
<dbReference type="Proteomes" id="UP000677054">
    <property type="component" value="Unassembled WGS sequence"/>
</dbReference>
<evidence type="ECO:0000313" key="2">
    <source>
        <dbReference type="EMBL" id="CAD7242571.1"/>
    </source>
</evidence>
<feature type="compositionally biased region" description="Basic and acidic residues" evidence="1">
    <location>
        <begin position="193"/>
        <end position="207"/>
    </location>
</feature>
<reference evidence="2" key="1">
    <citation type="submission" date="2020-11" db="EMBL/GenBank/DDBJ databases">
        <authorList>
            <person name="Tran Van P."/>
        </authorList>
    </citation>
    <scope>NUCLEOTIDE SEQUENCE</scope>
</reference>
<dbReference type="GO" id="GO:0090307">
    <property type="term" value="P:mitotic spindle assembly"/>
    <property type="evidence" value="ECO:0007669"/>
    <property type="project" value="TreeGrafter"/>
</dbReference>
<dbReference type="GO" id="GO:0008017">
    <property type="term" value="F:microtubule binding"/>
    <property type="evidence" value="ECO:0007669"/>
    <property type="project" value="TreeGrafter"/>
</dbReference>
<feature type="compositionally biased region" description="Basic and acidic residues" evidence="1">
    <location>
        <begin position="91"/>
        <end position="105"/>
    </location>
</feature>
<dbReference type="PANTHER" id="PTHR14739">
    <property type="entry name" value="MICROTUBULE-ASSOCIATED PROTEIN 9"/>
    <property type="match status" value="1"/>
</dbReference>
<evidence type="ECO:0000313" key="3">
    <source>
        <dbReference type="Proteomes" id="UP000677054"/>
    </source>
</evidence>
<feature type="region of interest" description="Disordered" evidence="1">
    <location>
        <begin position="59"/>
        <end position="117"/>
    </location>
</feature>
<dbReference type="AlphaFoldDB" id="A0A7R9A1H0"/>
<keyword evidence="3" id="KW-1185">Reference proteome</keyword>
<feature type="compositionally biased region" description="Basic and acidic residues" evidence="1">
    <location>
        <begin position="59"/>
        <end position="82"/>
    </location>
</feature>
<feature type="compositionally biased region" description="Basic and acidic residues" evidence="1">
    <location>
        <begin position="17"/>
        <end position="28"/>
    </location>
</feature>